<protein>
    <submittedName>
        <fullName evidence="1">Pseudouridine-5'-phosphate glycosidase</fullName>
    </submittedName>
</protein>
<keyword evidence="1" id="KW-0378">Hydrolase</keyword>
<sequence>MNNLSKYLSVSPEVQEALAANKPVVALESTIISHGMPYPQNVETALNVEKIIRENGAVPATIAIIQGKITVGCTPEQIEYLGKKGLAVTKASRRDLPVLLMRGEDGATTVTTTMIGAALAGIRVFATGGIGGVHRGAETTMDISADLEELAQTPVMVICAGAKSILDLGLTLEYLETHGVPVIGYGTEELPAFYTRSSGFKVDYRLDTPKEIAEAFRVKLECGLQGGMLVTNPIPEEYSMDPDYINANINEAIAECERLGIHGKQTTPYLLDKIQKLTGGDSLKANIQLVYNNARLGAQVAAALCK</sequence>
<evidence type="ECO:0000313" key="1">
    <source>
        <dbReference type="EMBL" id="SMC68093.1"/>
    </source>
</evidence>
<keyword evidence="2" id="KW-1185">Reference proteome</keyword>
<keyword evidence="1" id="KW-0326">Glycosidase</keyword>
<name>A0AC61PMA4_9FIRM</name>
<dbReference type="EMBL" id="FWXZ01000003">
    <property type="protein sequence ID" value="SMC68093.1"/>
    <property type="molecule type" value="Genomic_DNA"/>
</dbReference>
<dbReference type="Proteomes" id="UP000192328">
    <property type="component" value="Unassembled WGS sequence"/>
</dbReference>
<organism evidence="1 2">
    <name type="scientific">Aristaeella lactis</name>
    <dbReference type="NCBI Taxonomy" id="3046383"/>
    <lineage>
        <taxon>Bacteria</taxon>
        <taxon>Bacillati</taxon>
        <taxon>Bacillota</taxon>
        <taxon>Clostridia</taxon>
        <taxon>Eubacteriales</taxon>
        <taxon>Aristaeellaceae</taxon>
        <taxon>Aristaeella</taxon>
    </lineage>
</organism>
<accession>A0AC61PMA4</accession>
<evidence type="ECO:0000313" key="2">
    <source>
        <dbReference type="Proteomes" id="UP000192328"/>
    </source>
</evidence>
<gene>
    <name evidence="1" type="ORF">SAMN06297397_1986</name>
</gene>
<proteinExistence type="predicted"/>
<comment type="caution">
    <text evidence="1">The sequence shown here is derived from an EMBL/GenBank/DDBJ whole genome shotgun (WGS) entry which is preliminary data.</text>
</comment>
<reference evidence="1" key="1">
    <citation type="submission" date="2017-04" db="EMBL/GenBank/DDBJ databases">
        <authorList>
            <person name="Varghese N."/>
            <person name="Submissions S."/>
        </authorList>
    </citation>
    <scope>NUCLEOTIDE SEQUENCE</scope>
    <source>
        <strain evidence="1">WTE2008</strain>
    </source>
</reference>